<evidence type="ECO:0000313" key="2">
    <source>
        <dbReference type="EMBL" id="TYL58325.1"/>
    </source>
</evidence>
<protein>
    <recommendedName>
        <fullName evidence="4">ABC transporter permease</fullName>
    </recommendedName>
</protein>
<evidence type="ECO:0000256" key="1">
    <source>
        <dbReference type="SAM" id="Phobius"/>
    </source>
</evidence>
<feature type="transmembrane region" description="Helical" evidence="1">
    <location>
        <begin position="230"/>
        <end position="250"/>
    </location>
</feature>
<reference evidence="2 3" key="2">
    <citation type="submission" date="2019-09" db="EMBL/GenBank/DDBJ databases">
        <title>Strain-level analysis of Eubacterium rectale using genomes from metagenomes.</title>
        <authorList>
            <person name="Karcher N."/>
            <person name="Segata N."/>
        </authorList>
    </citation>
    <scope>NUCLEOTIDE SEQUENCE [LARGE SCALE GENOMIC DNA]</scope>
    <source>
        <strain evidence="2 3">T3WBe13</strain>
    </source>
</reference>
<dbReference type="EMBL" id="VSTF01000012">
    <property type="protein sequence ID" value="TYL58325.1"/>
    <property type="molecule type" value="Genomic_DNA"/>
</dbReference>
<sequence length="256" mass="28485">MKGFYAYLKKELWEQVATFKVLIVVLLFFLLGVISPIGAKYTTEVIGALSTDLINLQMPDPTYIDAWAQYFKNISQLGFVVFVIIFYNTLGNELIKGTLIIPFSKGLAIREVVNAKFCALVINWTVSLVVSFFSCSLYTKVLFPDVNFTGVMPLLFCSWLFGVFLIALIICTNVVCKGGYVSLLLIVSCIGVLFLINLIPKMKEYNPLNIVNIDVATAISGEVYHFEKSGIVTLVAIVVALIISNLIVGLKKEYYN</sequence>
<dbReference type="RefSeq" id="WP_148872938.1">
    <property type="nucleotide sequence ID" value="NZ_VSTF01000012.1"/>
</dbReference>
<proteinExistence type="predicted"/>
<feature type="transmembrane region" description="Helical" evidence="1">
    <location>
        <begin position="151"/>
        <end position="171"/>
    </location>
</feature>
<dbReference type="AlphaFoldDB" id="A0A5S4VL37"/>
<reference evidence="2 3" key="1">
    <citation type="submission" date="2019-08" db="EMBL/GenBank/DDBJ databases">
        <authorList>
            <person name="Duncan S."/>
            <person name="Walker A."/>
        </authorList>
    </citation>
    <scope>NUCLEOTIDE SEQUENCE [LARGE SCALE GENOMIC DNA]</scope>
    <source>
        <strain evidence="2 3">T3WBe13</strain>
    </source>
</reference>
<keyword evidence="1" id="KW-0472">Membrane</keyword>
<organism evidence="2 3">
    <name type="scientific">Agathobacter rectalis</name>
    <dbReference type="NCBI Taxonomy" id="39491"/>
    <lineage>
        <taxon>Bacteria</taxon>
        <taxon>Bacillati</taxon>
        <taxon>Bacillota</taxon>
        <taxon>Clostridia</taxon>
        <taxon>Lachnospirales</taxon>
        <taxon>Lachnospiraceae</taxon>
        <taxon>Agathobacter</taxon>
    </lineage>
</organism>
<keyword evidence="1" id="KW-1133">Transmembrane helix</keyword>
<feature type="transmembrane region" description="Helical" evidence="1">
    <location>
        <begin position="116"/>
        <end position="139"/>
    </location>
</feature>
<feature type="transmembrane region" description="Helical" evidence="1">
    <location>
        <begin position="77"/>
        <end position="95"/>
    </location>
</feature>
<comment type="caution">
    <text evidence="2">The sequence shown here is derived from an EMBL/GenBank/DDBJ whole genome shotgun (WGS) entry which is preliminary data.</text>
</comment>
<feature type="transmembrane region" description="Helical" evidence="1">
    <location>
        <begin position="21"/>
        <end position="39"/>
    </location>
</feature>
<evidence type="ECO:0000313" key="3">
    <source>
        <dbReference type="Proteomes" id="UP000324327"/>
    </source>
</evidence>
<name>A0A5S4VL37_9FIRM</name>
<keyword evidence="1" id="KW-0812">Transmembrane</keyword>
<gene>
    <name evidence="2" type="ORF">FYL31_10710</name>
</gene>
<evidence type="ECO:0008006" key="4">
    <source>
        <dbReference type="Google" id="ProtNLM"/>
    </source>
</evidence>
<feature type="transmembrane region" description="Helical" evidence="1">
    <location>
        <begin position="178"/>
        <end position="199"/>
    </location>
</feature>
<dbReference type="Proteomes" id="UP000324327">
    <property type="component" value="Unassembled WGS sequence"/>
</dbReference>
<accession>A0A5S4VL37</accession>